<feature type="non-terminal residue" evidence="2">
    <location>
        <position position="186"/>
    </location>
</feature>
<sequence>GDTIYKTDLTELEDVSSLRKRLRYEGNLTLELEVSYNARELYEDLLDKGRVNLSKIPEDFDKVPGTIKRRERIKSRWKSARLRRRYTRRRTIIYIVFYAGTSSSSEARTLTKIVINNKDSLEIRRLNILNLLLIIGTTFVLPEIVYGPSLLHLARFADRKGYFTPTSSGIEVVNKAVSEIYDAYAT</sequence>
<dbReference type="EMBL" id="JAPQKP010000003">
    <property type="protein sequence ID" value="KAJ5198842.1"/>
    <property type="molecule type" value="Genomic_DNA"/>
</dbReference>
<dbReference type="OrthoDB" id="4485682at2759"/>
<dbReference type="AlphaFoldDB" id="A0A9W9JLX3"/>
<dbReference type="Proteomes" id="UP001150879">
    <property type="component" value="Unassembled WGS sequence"/>
</dbReference>
<evidence type="ECO:0000256" key="1">
    <source>
        <dbReference type="SAM" id="Phobius"/>
    </source>
</evidence>
<keyword evidence="1" id="KW-1133">Transmembrane helix</keyword>
<evidence type="ECO:0000313" key="2">
    <source>
        <dbReference type="EMBL" id="KAJ5198842.1"/>
    </source>
</evidence>
<name>A0A9W9JLX3_9EURO</name>
<protein>
    <submittedName>
        <fullName evidence="2">Uncharacterized protein</fullName>
    </submittedName>
</protein>
<gene>
    <name evidence="2" type="ORF">N7472_004046</name>
</gene>
<feature type="transmembrane region" description="Helical" evidence="1">
    <location>
        <begin position="128"/>
        <end position="151"/>
    </location>
</feature>
<keyword evidence="1" id="KW-0812">Transmembrane</keyword>
<accession>A0A9W9JLX3</accession>
<evidence type="ECO:0000313" key="3">
    <source>
        <dbReference type="Proteomes" id="UP001150879"/>
    </source>
</evidence>
<reference evidence="2" key="1">
    <citation type="submission" date="2022-11" db="EMBL/GenBank/DDBJ databases">
        <authorList>
            <person name="Petersen C."/>
        </authorList>
    </citation>
    <scope>NUCLEOTIDE SEQUENCE</scope>
    <source>
        <strain evidence="2">IBT 16849</strain>
    </source>
</reference>
<organism evidence="2 3">
    <name type="scientific">Penicillium cf. griseofulvum</name>
    <dbReference type="NCBI Taxonomy" id="2972120"/>
    <lineage>
        <taxon>Eukaryota</taxon>
        <taxon>Fungi</taxon>
        <taxon>Dikarya</taxon>
        <taxon>Ascomycota</taxon>
        <taxon>Pezizomycotina</taxon>
        <taxon>Eurotiomycetes</taxon>
        <taxon>Eurotiomycetidae</taxon>
        <taxon>Eurotiales</taxon>
        <taxon>Aspergillaceae</taxon>
        <taxon>Penicillium</taxon>
    </lineage>
</organism>
<keyword evidence="3" id="KW-1185">Reference proteome</keyword>
<reference evidence="2" key="2">
    <citation type="journal article" date="2023" name="IMA Fungus">
        <title>Comparative genomic study of the Penicillium genus elucidates a diverse pangenome and 15 lateral gene transfer events.</title>
        <authorList>
            <person name="Petersen C."/>
            <person name="Sorensen T."/>
            <person name="Nielsen M.R."/>
            <person name="Sondergaard T.E."/>
            <person name="Sorensen J.L."/>
            <person name="Fitzpatrick D.A."/>
            <person name="Frisvad J.C."/>
            <person name="Nielsen K.L."/>
        </authorList>
    </citation>
    <scope>NUCLEOTIDE SEQUENCE</scope>
    <source>
        <strain evidence="2">IBT 16849</strain>
    </source>
</reference>
<comment type="caution">
    <text evidence="2">The sequence shown here is derived from an EMBL/GenBank/DDBJ whole genome shotgun (WGS) entry which is preliminary data.</text>
</comment>
<keyword evidence="1" id="KW-0472">Membrane</keyword>
<proteinExistence type="predicted"/>